<dbReference type="KEGG" id="vg:16193461"/>
<reference evidence="1 2" key="1">
    <citation type="submission" date="2012-12" db="EMBL/GenBank/DDBJ databases">
        <authorList>
            <person name="Sencilo A."/>
            <person name="Jacobs-Sera D."/>
            <person name="Russell D.A."/>
            <person name="Ko C."/>
            <person name="Atanasova N."/>
            <person name="Osterlund E."/>
            <person name="Oksanen H.M."/>
            <person name="Bamford D.H."/>
            <person name="Hatfull G.F."/>
            <person name="Roine E."/>
            <person name="Hendrix R.W."/>
        </authorList>
    </citation>
    <scope>NUCLEOTIDE SEQUENCE [LARGE SCALE GENOMIC DNA]</scope>
</reference>
<dbReference type="Proteomes" id="UP000202086">
    <property type="component" value="Segment"/>
</dbReference>
<dbReference type="EMBL" id="KC292029">
    <property type="protein sequence ID" value="AGM11872.1"/>
    <property type="molecule type" value="Genomic_DNA"/>
</dbReference>
<sequence length="38" mass="4272">MSEVDLEDAAMTLAKEYSISLNDARDIVYNEQEGGYDD</sequence>
<gene>
    <name evidence="1" type="primary">9</name>
    <name evidence="1" type="ORF">DNAM5_9</name>
</gene>
<protein>
    <submittedName>
        <fullName evidence="1">Uncharacterized protein</fullName>
    </submittedName>
</protein>
<dbReference type="RefSeq" id="YP_008059571.1">
    <property type="nucleotide sequence ID" value="NC_021330.1"/>
</dbReference>
<accession>R4TMC2</accession>
<organism evidence="1 2">
    <name type="scientific">Haloarcula californiae tailed virus 1</name>
    <dbReference type="NCBI Taxonomy" id="1273746"/>
    <lineage>
        <taxon>Viruses</taxon>
        <taxon>Duplodnaviria</taxon>
        <taxon>Heunggongvirae</taxon>
        <taxon>Uroviricota</taxon>
        <taxon>Caudoviricetes</taxon>
        <taxon>Thumleimavirales</taxon>
        <taxon>Druskaviridae</taxon>
        <taxon>Hacavirus</taxon>
        <taxon>Hacavirus italiense</taxon>
        <taxon>Hacavirus HCTV1</taxon>
    </lineage>
</organism>
<proteinExistence type="predicted"/>
<evidence type="ECO:0000313" key="1">
    <source>
        <dbReference type="EMBL" id="AGM11872.1"/>
    </source>
</evidence>
<keyword evidence="2" id="KW-1185">Reference proteome</keyword>
<name>R4TMC2_9CAUD</name>
<dbReference type="GeneID" id="16193461"/>
<evidence type="ECO:0000313" key="2">
    <source>
        <dbReference type="Proteomes" id="UP000202086"/>
    </source>
</evidence>